<dbReference type="InterPro" id="IPR013325">
    <property type="entry name" value="RNA_pol_sigma_r2"/>
</dbReference>
<dbReference type="PANTHER" id="PTHR43133:SF51">
    <property type="entry name" value="RNA POLYMERASE SIGMA FACTOR"/>
    <property type="match status" value="1"/>
</dbReference>
<dbReference type="SUPFAM" id="SSF88946">
    <property type="entry name" value="Sigma2 domain of RNA polymerase sigma factors"/>
    <property type="match status" value="1"/>
</dbReference>
<dbReference type="EMBL" id="AP022870">
    <property type="protein sequence ID" value="BCB73865.1"/>
    <property type="molecule type" value="Genomic_DNA"/>
</dbReference>
<feature type="domain" description="RNA polymerase sigma factor 70 region 4 type 2" evidence="6">
    <location>
        <begin position="140"/>
        <end position="182"/>
    </location>
</feature>
<dbReference type="Gene3D" id="1.10.1740.10">
    <property type="match status" value="1"/>
</dbReference>
<evidence type="ECO:0000259" key="5">
    <source>
        <dbReference type="Pfam" id="PF04542"/>
    </source>
</evidence>
<dbReference type="GO" id="GO:0006352">
    <property type="term" value="P:DNA-templated transcription initiation"/>
    <property type="evidence" value="ECO:0007669"/>
    <property type="project" value="InterPro"/>
</dbReference>
<dbReference type="PANTHER" id="PTHR43133">
    <property type="entry name" value="RNA POLYMERASE ECF-TYPE SIGMA FACTO"/>
    <property type="match status" value="1"/>
</dbReference>
<dbReference type="InterPro" id="IPR007627">
    <property type="entry name" value="RNA_pol_sigma70_r2"/>
</dbReference>
<dbReference type="KEGG" id="pfla:Pflav_002750"/>
<feature type="domain" description="RNA polymerase sigma-70 region 2" evidence="5">
    <location>
        <begin position="37"/>
        <end position="100"/>
    </location>
</feature>
<organism evidence="7 8">
    <name type="scientific">Phytohabitans flavus</name>
    <dbReference type="NCBI Taxonomy" id="1076124"/>
    <lineage>
        <taxon>Bacteria</taxon>
        <taxon>Bacillati</taxon>
        <taxon>Actinomycetota</taxon>
        <taxon>Actinomycetes</taxon>
        <taxon>Micromonosporales</taxon>
        <taxon>Micromonosporaceae</taxon>
    </lineage>
</organism>
<dbReference type="GO" id="GO:0016987">
    <property type="term" value="F:sigma factor activity"/>
    <property type="evidence" value="ECO:0007669"/>
    <property type="project" value="UniProtKB-KW"/>
</dbReference>
<keyword evidence="3" id="KW-0731">Sigma factor</keyword>
<dbReference type="SUPFAM" id="SSF88659">
    <property type="entry name" value="Sigma3 and sigma4 domains of RNA polymerase sigma factors"/>
    <property type="match status" value="1"/>
</dbReference>
<comment type="similarity">
    <text evidence="1">Belongs to the sigma-70 factor family. ECF subfamily.</text>
</comment>
<dbReference type="GO" id="GO:0003677">
    <property type="term" value="F:DNA binding"/>
    <property type="evidence" value="ECO:0007669"/>
    <property type="project" value="InterPro"/>
</dbReference>
<keyword evidence="4" id="KW-0804">Transcription</keyword>
<evidence type="ECO:0000256" key="3">
    <source>
        <dbReference type="ARBA" id="ARBA00023082"/>
    </source>
</evidence>
<keyword evidence="2" id="KW-0805">Transcription regulation</keyword>
<dbReference type="NCBIfam" id="TIGR02937">
    <property type="entry name" value="sigma70-ECF"/>
    <property type="match status" value="1"/>
</dbReference>
<dbReference type="Pfam" id="PF04542">
    <property type="entry name" value="Sigma70_r2"/>
    <property type="match status" value="1"/>
</dbReference>
<dbReference type="InterPro" id="IPR036388">
    <property type="entry name" value="WH-like_DNA-bd_sf"/>
</dbReference>
<accession>A0A6F8XJ76</accession>
<evidence type="ECO:0000259" key="6">
    <source>
        <dbReference type="Pfam" id="PF08281"/>
    </source>
</evidence>
<name>A0A6F8XJ76_9ACTN</name>
<evidence type="ECO:0008006" key="9">
    <source>
        <dbReference type="Google" id="ProtNLM"/>
    </source>
</evidence>
<evidence type="ECO:0000256" key="1">
    <source>
        <dbReference type="ARBA" id="ARBA00010641"/>
    </source>
</evidence>
<evidence type="ECO:0000313" key="8">
    <source>
        <dbReference type="Proteomes" id="UP000502508"/>
    </source>
</evidence>
<keyword evidence="8" id="KW-1185">Reference proteome</keyword>
<proteinExistence type="inferred from homology"/>
<dbReference type="InterPro" id="IPR013324">
    <property type="entry name" value="RNA_pol_sigma_r3/r4-like"/>
</dbReference>
<reference evidence="7 8" key="2">
    <citation type="submission" date="2020-03" db="EMBL/GenBank/DDBJ databases">
        <authorList>
            <person name="Ichikawa N."/>
            <person name="Kimura A."/>
            <person name="Kitahashi Y."/>
            <person name="Uohara A."/>
        </authorList>
    </citation>
    <scope>NUCLEOTIDE SEQUENCE [LARGE SCALE GENOMIC DNA]</scope>
    <source>
        <strain evidence="7 8">NBRC 107702</strain>
    </source>
</reference>
<evidence type="ECO:0000256" key="4">
    <source>
        <dbReference type="ARBA" id="ARBA00023163"/>
    </source>
</evidence>
<dbReference type="CDD" id="cd06171">
    <property type="entry name" value="Sigma70_r4"/>
    <property type="match status" value="1"/>
</dbReference>
<dbReference type="AlphaFoldDB" id="A0A6F8XJ76"/>
<sequence length="216" mass="24792">MITPNRVTDSGGLRRLSIKESTLGTEGVRDEAWHDDLYRRYRQRVMAVAASLLGYQYRHEAEEVAQETFMTAWEKRAALGDDPWPWLYVTTRNHVHNRQRLHVRLLRVLTRLGEPEPPHDGGLRDWERQYDFGPAWRAISDDDRELLRLRYLYEMSDEQIAAVLGILPATARKRVQRARGRLRKVIEEMDSDLPAGGALPVVGARSLAPAGARKGK</sequence>
<dbReference type="InterPro" id="IPR014284">
    <property type="entry name" value="RNA_pol_sigma-70_dom"/>
</dbReference>
<gene>
    <name evidence="7" type="ORF">Pflav_002750</name>
</gene>
<dbReference type="InterPro" id="IPR013249">
    <property type="entry name" value="RNA_pol_sigma70_r4_t2"/>
</dbReference>
<dbReference type="Proteomes" id="UP000502508">
    <property type="component" value="Chromosome"/>
</dbReference>
<dbReference type="InterPro" id="IPR039425">
    <property type="entry name" value="RNA_pol_sigma-70-like"/>
</dbReference>
<dbReference type="Pfam" id="PF08281">
    <property type="entry name" value="Sigma70_r4_2"/>
    <property type="match status" value="1"/>
</dbReference>
<protein>
    <recommendedName>
        <fullName evidence="9">DNA-directed RNA polymerase sigma-70 factor</fullName>
    </recommendedName>
</protein>
<dbReference type="Gene3D" id="1.10.10.10">
    <property type="entry name" value="Winged helix-like DNA-binding domain superfamily/Winged helix DNA-binding domain"/>
    <property type="match status" value="1"/>
</dbReference>
<evidence type="ECO:0000256" key="2">
    <source>
        <dbReference type="ARBA" id="ARBA00023015"/>
    </source>
</evidence>
<evidence type="ECO:0000313" key="7">
    <source>
        <dbReference type="EMBL" id="BCB73865.1"/>
    </source>
</evidence>
<reference evidence="7 8" key="1">
    <citation type="submission" date="2020-03" db="EMBL/GenBank/DDBJ databases">
        <title>Whole genome shotgun sequence of Phytohabitans flavus NBRC 107702.</title>
        <authorList>
            <person name="Komaki H."/>
            <person name="Tamura T."/>
        </authorList>
    </citation>
    <scope>NUCLEOTIDE SEQUENCE [LARGE SCALE GENOMIC DNA]</scope>
    <source>
        <strain evidence="7 8">NBRC 107702</strain>
    </source>
</reference>